<sequence>MMENDFYPAYFKTGDLDFIEKNYPELYSFLKPDITPNRLNVTIHSEQQWDKIWNLFSTALAESLNDSGNDLSENGFRIESIIDNL</sequence>
<dbReference type="STRING" id="1423770.FD29_GL001918"/>
<accession>A0A0R1QX52</accession>
<reference evidence="1 2" key="1">
    <citation type="journal article" date="2015" name="Genome Announc.">
        <title>Expanding the biotechnology potential of lactobacilli through comparative genomics of 213 strains and associated genera.</title>
        <authorList>
            <person name="Sun Z."/>
            <person name="Harris H.M."/>
            <person name="McCann A."/>
            <person name="Guo C."/>
            <person name="Argimon S."/>
            <person name="Zhang W."/>
            <person name="Yang X."/>
            <person name="Jeffery I.B."/>
            <person name="Cooney J.C."/>
            <person name="Kagawa T.F."/>
            <person name="Liu W."/>
            <person name="Song Y."/>
            <person name="Salvetti E."/>
            <person name="Wrobel A."/>
            <person name="Rasinkangas P."/>
            <person name="Parkhill J."/>
            <person name="Rea M.C."/>
            <person name="O'Sullivan O."/>
            <person name="Ritari J."/>
            <person name="Douillard F.P."/>
            <person name="Paul Ross R."/>
            <person name="Yang R."/>
            <person name="Briner A.E."/>
            <person name="Felis G.E."/>
            <person name="de Vos W.M."/>
            <person name="Barrangou R."/>
            <person name="Klaenhammer T.R."/>
            <person name="Caufield P.W."/>
            <person name="Cui Y."/>
            <person name="Zhang H."/>
            <person name="O'Toole P.W."/>
        </authorList>
    </citation>
    <scope>NUCLEOTIDE SEQUENCE [LARGE SCALE GENOMIC DNA]</scope>
    <source>
        <strain evidence="1 2">DSM 14500</strain>
    </source>
</reference>
<comment type="caution">
    <text evidence="1">The sequence shown here is derived from an EMBL/GenBank/DDBJ whole genome shotgun (WGS) entry which is preliminary data.</text>
</comment>
<dbReference type="PATRIC" id="fig|1423770.3.peg.1969"/>
<dbReference type="OrthoDB" id="2308379at2"/>
<evidence type="ECO:0000313" key="2">
    <source>
        <dbReference type="Proteomes" id="UP000050872"/>
    </source>
</evidence>
<dbReference type="EMBL" id="AZEZ01000004">
    <property type="protein sequence ID" value="KRL45915.1"/>
    <property type="molecule type" value="Genomic_DNA"/>
</dbReference>
<proteinExistence type="predicted"/>
<dbReference type="AlphaFoldDB" id="A0A0R1QX52"/>
<evidence type="ECO:0000313" key="1">
    <source>
        <dbReference type="EMBL" id="KRL45915.1"/>
    </source>
</evidence>
<name>A0A0R1QX52_9LACO</name>
<protein>
    <submittedName>
        <fullName evidence="1">Uncharacterized protein</fullName>
    </submittedName>
</protein>
<gene>
    <name evidence="1" type="ORF">FD29_GL001918</name>
</gene>
<dbReference type="RefSeq" id="WP_147007888.1">
    <property type="nucleotide sequence ID" value="NZ_AZEZ01000004.1"/>
</dbReference>
<dbReference type="Proteomes" id="UP000050872">
    <property type="component" value="Unassembled WGS sequence"/>
</dbReference>
<keyword evidence="2" id="KW-1185">Reference proteome</keyword>
<organism evidence="1 2">
    <name type="scientific">Companilactobacillus mindensis DSM 14500</name>
    <dbReference type="NCBI Taxonomy" id="1423770"/>
    <lineage>
        <taxon>Bacteria</taxon>
        <taxon>Bacillati</taxon>
        <taxon>Bacillota</taxon>
        <taxon>Bacilli</taxon>
        <taxon>Lactobacillales</taxon>
        <taxon>Lactobacillaceae</taxon>
        <taxon>Companilactobacillus</taxon>
    </lineage>
</organism>